<dbReference type="RefSeq" id="WP_046153934.1">
    <property type="nucleotide sequence ID" value="NZ_LAQU01000033.1"/>
</dbReference>
<sequence>MEKTFMSRKAVIAWLIEIRRKTFDESPAGRQAMANGELAVLDRLILDVRAARVDTFAMRHPRECQVMIAAD</sequence>
<dbReference type="OrthoDB" id="9111915at2"/>
<proteinExistence type="predicted"/>
<dbReference type="Proteomes" id="UP000033618">
    <property type="component" value="Unassembled WGS sequence"/>
</dbReference>
<dbReference type="PATRIC" id="fig|28092.6.peg.5075"/>
<accession>A0A0F5JVU1</accession>
<reference evidence="1 2" key="1">
    <citation type="submission" date="2015-03" db="EMBL/GenBank/DDBJ databases">
        <title>Draft Genome Sequence of Burkholderia andropogonis type strain ICMP2807, isolated from Sorghum bicolor.</title>
        <authorList>
            <person name="Lopes-Santos L."/>
            <person name="Castro D.B."/>
            <person name="Ottoboni L.M."/>
            <person name="Park D."/>
            <person name="Weirc B.S."/>
            <person name="Destefano S.A."/>
        </authorList>
    </citation>
    <scope>NUCLEOTIDE SEQUENCE [LARGE SCALE GENOMIC DNA]</scope>
    <source>
        <strain evidence="1 2">ICMP2807</strain>
    </source>
</reference>
<protein>
    <submittedName>
        <fullName evidence="1">Uncharacterized protein</fullName>
    </submittedName>
</protein>
<dbReference type="STRING" id="28092.WM40_21555"/>
<organism evidence="1 2">
    <name type="scientific">Robbsia andropogonis</name>
    <dbReference type="NCBI Taxonomy" id="28092"/>
    <lineage>
        <taxon>Bacteria</taxon>
        <taxon>Pseudomonadati</taxon>
        <taxon>Pseudomonadota</taxon>
        <taxon>Betaproteobacteria</taxon>
        <taxon>Burkholderiales</taxon>
        <taxon>Burkholderiaceae</taxon>
        <taxon>Robbsia</taxon>
    </lineage>
</organism>
<name>A0A0F5JVU1_9BURK</name>
<keyword evidence="2" id="KW-1185">Reference proteome</keyword>
<dbReference type="InterPro" id="IPR048850">
    <property type="entry name" value="BTH_I2711-like"/>
</dbReference>
<dbReference type="Pfam" id="PF21627">
    <property type="entry name" value="BTH_I2711-like"/>
    <property type="match status" value="1"/>
</dbReference>
<comment type="caution">
    <text evidence="1">The sequence shown here is derived from an EMBL/GenBank/DDBJ whole genome shotgun (WGS) entry which is preliminary data.</text>
</comment>
<dbReference type="Gene3D" id="1.10.150.610">
    <property type="match status" value="1"/>
</dbReference>
<dbReference type="EMBL" id="LAQU01000033">
    <property type="protein sequence ID" value="KKB61744.1"/>
    <property type="molecule type" value="Genomic_DNA"/>
</dbReference>
<evidence type="ECO:0000313" key="2">
    <source>
        <dbReference type="Proteomes" id="UP000033618"/>
    </source>
</evidence>
<dbReference type="AlphaFoldDB" id="A0A0F5JVU1"/>
<evidence type="ECO:0000313" key="1">
    <source>
        <dbReference type="EMBL" id="KKB61744.1"/>
    </source>
</evidence>
<gene>
    <name evidence="1" type="ORF">WM40_21555</name>
</gene>